<keyword evidence="15" id="KW-1185">Reference proteome</keyword>
<dbReference type="SUPFAM" id="SSF46689">
    <property type="entry name" value="Homeodomain-like"/>
    <property type="match status" value="1"/>
</dbReference>
<reference evidence="14 15" key="1">
    <citation type="journal article" date="2018" name="Int. J. Syst. Evol. Microbiol.">
        <title>Uliginosibacterium sediminicola sp. nov., isolated from freshwater sediment.</title>
        <authorList>
            <person name="Hwang W.M."/>
            <person name="Kim S.M."/>
            <person name="Kang K."/>
            <person name="Ahn T.Y."/>
        </authorList>
    </citation>
    <scope>NUCLEOTIDE SEQUENCE [LARGE SCALE GENOMIC DNA]</scope>
    <source>
        <strain evidence="14 15">M1-21</strain>
    </source>
</reference>
<comment type="function">
    <text evidence="1 12">Required for activation of most nif operons, which are directly involved in nitrogen fixation.</text>
</comment>
<comment type="subunit">
    <text evidence="2 12">Interacts with sigma-54.</text>
</comment>
<evidence type="ECO:0000256" key="3">
    <source>
        <dbReference type="ARBA" id="ARBA00015308"/>
    </source>
</evidence>
<dbReference type="PROSITE" id="PS00675">
    <property type="entry name" value="SIGMA54_INTERACT_1"/>
    <property type="match status" value="1"/>
</dbReference>
<dbReference type="Gene3D" id="3.40.50.300">
    <property type="entry name" value="P-loop containing nucleotide triphosphate hydrolases"/>
    <property type="match status" value="1"/>
</dbReference>
<dbReference type="InterPro" id="IPR029016">
    <property type="entry name" value="GAF-like_dom_sf"/>
</dbReference>
<evidence type="ECO:0000256" key="10">
    <source>
        <dbReference type="ARBA" id="ARBA00023163"/>
    </source>
</evidence>
<dbReference type="InterPro" id="IPR025944">
    <property type="entry name" value="Sigma_54_int_dom_CS"/>
</dbReference>
<dbReference type="PROSITE" id="PS00688">
    <property type="entry name" value="SIGMA54_INTERACT_3"/>
    <property type="match status" value="1"/>
</dbReference>
<organism evidence="14 15">
    <name type="scientific">Uliginosibacterium sediminicola</name>
    <dbReference type="NCBI Taxonomy" id="2024550"/>
    <lineage>
        <taxon>Bacteria</taxon>
        <taxon>Pseudomonadati</taxon>
        <taxon>Pseudomonadota</taxon>
        <taxon>Betaproteobacteria</taxon>
        <taxon>Rhodocyclales</taxon>
        <taxon>Zoogloeaceae</taxon>
        <taxon>Uliginosibacterium</taxon>
    </lineage>
</organism>
<protein>
    <recommendedName>
        <fullName evidence="3 12">Nif-specific regulatory protein</fullName>
    </recommendedName>
</protein>
<gene>
    <name evidence="14" type="primary">nifA</name>
    <name evidence="14" type="ORF">ABDB84_16345</name>
</gene>
<sequence>MAANGIDVNARANLDLVTVYEISKILSSSLDISKTLREALNVLAHHLDFRRGMIVLEEEDGETLTLHAAVGLTAVEWLGGRYHAGEGIIGRVFSSGSPIVVPDISNEPLFLNRTGSVDEPHTEPIGFVGVPIRGGNETIGVLSIDRVAGRSGGFGNDVRLLSMVANLVGQSVALRRVVSDEHERLLTQAKRVRKETRTRFKLDNVVGNSRSMQEVFSEVHQVAPSRATVLLRGESGTGKEVIARSIHELSTRKGGPFIKLNCAALSESLLESELFGHEKGSFTGATGDRKGRFELADGGTLFLDEIGDISPAFQTKLLRVLQEREFERVGGSKAIKVDVRLVCATNRNLEKMVAAGTFRADLYFRINVVSIFLPALRDRRDDIPALAKHFLDRFNRENGRQMELSPSGEDVILHCYWPGNVRELENCIERTATMAHHDAIEHSDFPCSANRCLTQVLHFMKKDDAVAPVLGHVETHPPTVGAGSSGSGGAAIASEEDSSVAVAAAAGTAEVAPSRQFGGDKPQGEKERLIWAMEQCGWVQAKAARLLNITPRQMGYALQKYNIEVRRF</sequence>
<dbReference type="PROSITE" id="PS00676">
    <property type="entry name" value="SIGMA54_INTERACT_2"/>
    <property type="match status" value="1"/>
</dbReference>
<evidence type="ECO:0000259" key="13">
    <source>
        <dbReference type="PROSITE" id="PS50045"/>
    </source>
</evidence>
<dbReference type="SUPFAM" id="SSF55781">
    <property type="entry name" value="GAF domain-like"/>
    <property type="match status" value="1"/>
</dbReference>
<keyword evidence="5" id="KW-0067">ATP-binding</keyword>
<dbReference type="Proteomes" id="UP001410394">
    <property type="component" value="Unassembled WGS sequence"/>
</dbReference>
<dbReference type="NCBIfam" id="TIGR01817">
    <property type="entry name" value="nifA"/>
    <property type="match status" value="1"/>
</dbReference>
<evidence type="ECO:0000256" key="11">
    <source>
        <dbReference type="ARBA" id="ARBA00023231"/>
    </source>
</evidence>
<keyword evidence="9 12" id="KW-0010">Activator</keyword>
<dbReference type="InterPro" id="IPR027417">
    <property type="entry name" value="P-loop_NTPase"/>
</dbReference>
<dbReference type="Gene3D" id="3.30.450.40">
    <property type="match status" value="1"/>
</dbReference>
<dbReference type="PANTHER" id="PTHR32071">
    <property type="entry name" value="TRANSCRIPTIONAL REGULATORY PROTEIN"/>
    <property type="match status" value="1"/>
</dbReference>
<dbReference type="InterPro" id="IPR003593">
    <property type="entry name" value="AAA+_ATPase"/>
</dbReference>
<dbReference type="Pfam" id="PF00158">
    <property type="entry name" value="Sigma54_activat"/>
    <property type="match status" value="1"/>
</dbReference>
<dbReference type="RefSeq" id="WP_345920830.1">
    <property type="nucleotide sequence ID" value="NZ_JBDIVE010000010.1"/>
</dbReference>
<evidence type="ECO:0000313" key="15">
    <source>
        <dbReference type="Proteomes" id="UP001410394"/>
    </source>
</evidence>
<accession>A0ABU9Z1V4</accession>
<dbReference type="Pfam" id="PF25601">
    <property type="entry name" value="AAA_lid_14"/>
    <property type="match status" value="1"/>
</dbReference>
<dbReference type="SMART" id="SM00065">
    <property type="entry name" value="GAF"/>
    <property type="match status" value="1"/>
</dbReference>
<proteinExistence type="predicted"/>
<evidence type="ECO:0000256" key="7">
    <source>
        <dbReference type="ARBA" id="ARBA00023015"/>
    </source>
</evidence>
<dbReference type="Pfam" id="PF01590">
    <property type="entry name" value="GAF"/>
    <property type="match status" value="1"/>
</dbReference>
<dbReference type="SUPFAM" id="SSF52540">
    <property type="entry name" value="P-loop containing nucleoside triphosphate hydrolases"/>
    <property type="match status" value="1"/>
</dbReference>
<dbReference type="PRINTS" id="PR01590">
    <property type="entry name" value="HTHFIS"/>
</dbReference>
<keyword evidence="8 12" id="KW-0238">DNA-binding</keyword>
<keyword evidence="10 12" id="KW-0804">Transcription</keyword>
<dbReference type="InterPro" id="IPR010113">
    <property type="entry name" value="Nif-specific_regulatory_prot"/>
</dbReference>
<evidence type="ECO:0000256" key="2">
    <source>
        <dbReference type="ARBA" id="ARBA00011135"/>
    </source>
</evidence>
<evidence type="ECO:0000256" key="6">
    <source>
        <dbReference type="ARBA" id="ARBA00023012"/>
    </source>
</evidence>
<keyword evidence="11 12" id="KW-0535">Nitrogen fixation</keyword>
<dbReference type="SMART" id="SM00382">
    <property type="entry name" value="AAA"/>
    <property type="match status" value="1"/>
</dbReference>
<dbReference type="InterPro" id="IPR025943">
    <property type="entry name" value="Sigma_54_int_dom_ATP-bd_2"/>
</dbReference>
<dbReference type="InterPro" id="IPR002078">
    <property type="entry name" value="Sigma_54_int"/>
</dbReference>
<evidence type="ECO:0000256" key="1">
    <source>
        <dbReference type="ARBA" id="ARBA00002167"/>
    </source>
</evidence>
<dbReference type="InterPro" id="IPR025662">
    <property type="entry name" value="Sigma_54_int_dom_ATP-bd_1"/>
</dbReference>
<evidence type="ECO:0000256" key="12">
    <source>
        <dbReference type="RuleBase" id="RU368029"/>
    </source>
</evidence>
<comment type="caution">
    <text evidence="14">The sequence shown here is derived from an EMBL/GenBank/DDBJ whole genome shotgun (WGS) entry which is preliminary data.</text>
</comment>
<dbReference type="Gene3D" id="1.10.8.60">
    <property type="match status" value="1"/>
</dbReference>
<dbReference type="Pfam" id="PF02954">
    <property type="entry name" value="HTH_8"/>
    <property type="match status" value="1"/>
</dbReference>
<dbReference type="InterPro" id="IPR009057">
    <property type="entry name" value="Homeodomain-like_sf"/>
</dbReference>
<keyword evidence="4" id="KW-0547">Nucleotide-binding</keyword>
<dbReference type="PANTHER" id="PTHR32071:SF117">
    <property type="entry name" value="PTS-DEPENDENT DIHYDROXYACETONE KINASE OPERON REGULATORY PROTEIN-RELATED"/>
    <property type="match status" value="1"/>
</dbReference>
<evidence type="ECO:0000313" key="14">
    <source>
        <dbReference type="EMBL" id="MEN3070054.1"/>
    </source>
</evidence>
<keyword evidence="6 12" id="KW-0902">Two-component regulatory system</keyword>
<dbReference type="InterPro" id="IPR002197">
    <property type="entry name" value="HTH_Fis"/>
</dbReference>
<dbReference type="InterPro" id="IPR003018">
    <property type="entry name" value="GAF"/>
</dbReference>
<name>A0ABU9Z1V4_9RHOO</name>
<evidence type="ECO:0000256" key="9">
    <source>
        <dbReference type="ARBA" id="ARBA00023159"/>
    </source>
</evidence>
<dbReference type="CDD" id="cd00009">
    <property type="entry name" value="AAA"/>
    <property type="match status" value="1"/>
</dbReference>
<dbReference type="InterPro" id="IPR058031">
    <property type="entry name" value="AAA_lid_NorR"/>
</dbReference>
<dbReference type="Gene3D" id="1.10.10.60">
    <property type="entry name" value="Homeodomain-like"/>
    <property type="match status" value="1"/>
</dbReference>
<evidence type="ECO:0000256" key="4">
    <source>
        <dbReference type="ARBA" id="ARBA00022741"/>
    </source>
</evidence>
<keyword evidence="7 12" id="KW-0805">Transcription regulation</keyword>
<feature type="domain" description="Sigma-54 factor interaction" evidence="13">
    <location>
        <begin position="205"/>
        <end position="433"/>
    </location>
</feature>
<evidence type="ECO:0000256" key="5">
    <source>
        <dbReference type="ARBA" id="ARBA00022840"/>
    </source>
</evidence>
<dbReference type="PROSITE" id="PS50045">
    <property type="entry name" value="SIGMA54_INTERACT_4"/>
    <property type="match status" value="1"/>
</dbReference>
<dbReference type="EMBL" id="JBDIVE010000010">
    <property type="protein sequence ID" value="MEN3070054.1"/>
    <property type="molecule type" value="Genomic_DNA"/>
</dbReference>
<evidence type="ECO:0000256" key="8">
    <source>
        <dbReference type="ARBA" id="ARBA00023125"/>
    </source>
</evidence>